<keyword evidence="5 6" id="KW-0472">Membrane</keyword>
<reference evidence="8 9" key="1">
    <citation type="submission" date="2018-03" db="EMBL/GenBank/DDBJ databases">
        <title>The draft genome of Mesorhizobium soli JCM 19897.</title>
        <authorList>
            <person name="Li L."/>
            <person name="Liu L."/>
            <person name="Liang L."/>
            <person name="Wang T."/>
            <person name="Zhang X."/>
        </authorList>
    </citation>
    <scope>NUCLEOTIDE SEQUENCE [LARGE SCALE GENOMIC DNA]</scope>
    <source>
        <strain evidence="8 9">JCM 19897</strain>
    </source>
</reference>
<feature type="transmembrane region" description="Helical" evidence="6">
    <location>
        <begin position="75"/>
        <end position="94"/>
    </location>
</feature>
<dbReference type="SUPFAM" id="SSF103473">
    <property type="entry name" value="MFS general substrate transporter"/>
    <property type="match status" value="1"/>
</dbReference>
<dbReference type="EMBL" id="PXYL01000032">
    <property type="protein sequence ID" value="PSJ52712.1"/>
    <property type="molecule type" value="Genomic_DNA"/>
</dbReference>
<sequence>MTERSTNICLRILSLSYFTMGTGTLAIVGTLPEIAASLSLERGAVAMLVSVLAVTFAVSAPGLQMVAGQWPRRTLILIGLALMAVGAFGTALAPNYAVLLAARVCAGLGAAAIGPVASALGASLVAQERQGHALAVVFSGMTIASVLGVPLSAWGGASLGWRPTFALIGVATLIVAGLIAILVDNREGGERVRPSDLAAIAGRLATAAGIAVMVLEMSGVFVTYTMITLILRDRFGAGPEAVSTALMIFGLAGIGGNYVARWVSQRWSANRAVTVALTTLTLVFATLFLAPAWYPAALALLIVWATASDLFMPSQQRRMVELAPEARGLVLALNSSAIYVGMAAGSFTASTLYPVFGLSSLPLASINFLALAFAALALSSRAAAMPDRQRKISCPIEPDFPI</sequence>
<feature type="transmembrane region" description="Helical" evidence="6">
    <location>
        <begin position="296"/>
        <end position="314"/>
    </location>
</feature>
<dbReference type="GO" id="GO:0005886">
    <property type="term" value="C:plasma membrane"/>
    <property type="evidence" value="ECO:0007669"/>
    <property type="project" value="UniProtKB-SubCell"/>
</dbReference>
<keyword evidence="3 6" id="KW-0812">Transmembrane</keyword>
<comment type="caution">
    <text evidence="8">The sequence shown here is derived from an EMBL/GenBank/DDBJ whole genome shotgun (WGS) entry which is preliminary data.</text>
</comment>
<dbReference type="GO" id="GO:0022857">
    <property type="term" value="F:transmembrane transporter activity"/>
    <property type="evidence" value="ECO:0007669"/>
    <property type="project" value="InterPro"/>
</dbReference>
<dbReference type="InterPro" id="IPR020846">
    <property type="entry name" value="MFS_dom"/>
</dbReference>
<keyword evidence="4 6" id="KW-1133">Transmembrane helix</keyword>
<feature type="transmembrane region" description="Helical" evidence="6">
    <location>
        <begin position="326"/>
        <end position="349"/>
    </location>
</feature>
<evidence type="ECO:0000256" key="3">
    <source>
        <dbReference type="ARBA" id="ARBA00022692"/>
    </source>
</evidence>
<dbReference type="Gene3D" id="1.20.1250.20">
    <property type="entry name" value="MFS general substrate transporter like domains"/>
    <property type="match status" value="1"/>
</dbReference>
<dbReference type="Proteomes" id="UP000240653">
    <property type="component" value="Unassembled WGS sequence"/>
</dbReference>
<feature type="transmembrane region" description="Helical" evidence="6">
    <location>
        <begin position="12"/>
        <end position="31"/>
    </location>
</feature>
<feature type="transmembrane region" description="Helical" evidence="6">
    <location>
        <begin position="272"/>
        <end position="290"/>
    </location>
</feature>
<accession>A0A2P7RR72</accession>
<gene>
    <name evidence="8" type="ORF">C7I85_28600</name>
</gene>
<evidence type="ECO:0000256" key="1">
    <source>
        <dbReference type="ARBA" id="ARBA00004651"/>
    </source>
</evidence>
<feature type="domain" description="Major facilitator superfamily (MFS) profile" evidence="7">
    <location>
        <begin position="9"/>
        <end position="382"/>
    </location>
</feature>
<proteinExistence type="predicted"/>
<dbReference type="InterPro" id="IPR011701">
    <property type="entry name" value="MFS"/>
</dbReference>
<feature type="transmembrane region" description="Helical" evidence="6">
    <location>
        <begin position="100"/>
        <end position="126"/>
    </location>
</feature>
<feature type="transmembrane region" description="Helical" evidence="6">
    <location>
        <begin position="242"/>
        <end position="260"/>
    </location>
</feature>
<feature type="transmembrane region" description="Helical" evidence="6">
    <location>
        <begin position="204"/>
        <end position="230"/>
    </location>
</feature>
<dbReference type="InterPro" id="IPR050189">
    <property type="entry name" value="MFS_Efflux_Transporters"/>
</dbReference>
<evidence type="ECO:0000313" key="8">
    <source>
        <dbReference type="EMBL" id="PSJ52712.1"/>
    </source>
</evidence>
<dbReference type="AlphaFoldDB" id="A0A2P7RR72"/>
<dbReference type="Pfam" id="PF07690">
    <property type="entry name" value="MFS_1"/>
    <property type="match status" value="1"/>
</dbReference>
<dbReference type="RefSeq" id="WP_106727393.1">
    <property type="nucleotide sequence ID" value="NZ_PXYL01000032.1"/>
</dbReference>
<dbReference type="PANTHER" id="PTHR43124">
    <property type="entry name" value="PURINE EFFLUX PUMP PBUE"/>
    <property type="match status" value="1"/>
</dbReference>
<keyword evidence="2" id="KW-1003">Cell membrane</keyword>
<evidence type="ECO:0000259" key="7">
    <source>
        <dbReference type="PROSITE" id="PS50850"/>
    </source>
</evidence>
<dbReference type="CDD" id="cd17324">
    <property type="entry name" value="MFS_NepI_like"/>
    <property type="match status" value="1"/>
</dbReference>
<comment type="subcellular location">
    <subcellularLocation>
        <location evidence="1">Cell membrane</location>
        <topology evidence="1">Multi-pass membrane protein</topology>
    </subcellularLocation>
</comment>
<feature type="transmembrane region" description="Helical" evidence="6">
    <location>
        <begin position="165"/>
        <end position="183"/>
    </location>
</feature>
<feature type="transmembrane region" description="Helical" evidence="6">
    <location>
        <begin position="355"/>
        <end position="378"/>
    </location>
</feature>
<name>A0A2P7RR72_9HYPH</name>
<dbReference type="InterPro" id="IPR036259">
    <property type="entry name" value="MFS_trans_sf"/>
</dbReference>
<dbReference type="PANTHER" id="PTHR43124:SF10">
    <property type="entry name" value="PURINE EFFLUX PUMP PBUE"/>
    <property type="match status" value="1"/>
</dbReference>
<feature type="transmembrane region" description="Helical" evidence="6">
    <location>
        <begin position="133"/>
        <end position="153"/>
    </location>
</feature>
<dbReference type="PROSITE" id="PS50850">
    <property type="entry name" value="MFS"/>
    <property type="match status" value="1"/>
</dbReference>
<dbReference type="OrthoDB" id="8136422at2"/>
<evidence type="ECO:0000256" key="6">
    <source>
        <dbReference type="SAM" id="Phobius"/>
    </source>
</evidence>
<protein>
    <submittedName>
        <fullName evidence="8">MFS transporter</fullName>
    </submittedName>
</protein>
<evidence type="ECO:0000313" key="9">
    <source>
        <dbReference type="Proteomes" id="UP000240653"/>
    </source>
</evidence>
<evidence type="ECO:0000256" key="4">
    <source>
        <dbReference type="ARBA" id="ARBA00022989"/>
    </source>
</evidence>
<evidence type="ECO:0000256" key="5">
    <source>
        <dbReference type="ARBA" id="ARBA00023136"/>
    </source>
</evidence>
<feature type="transmembrane region" description="Helical" evidence="6">
    <location>
        <begin position="43"/>
        <end position="63"/>
    </location>
</feature>
<keyword evidence="9" id="KW-1185">Reference proteome</keyword>
<evidence type="ECO:0000256" key="2">
    <source>
        <dbReference type="ARBA" id="ARBA00022475"/>
    </source>
</evidence>
<organism evidence="8 9">
    <name type="scientific">Pseudaminobacter soli</name>
    <name type="common">ex Li et al. 2025</name>
    <dbReference type="NCBI Taxonomy" id="1295366"/>
    <lineage>
        <taxon>Bacteria</taxon>
        <taxon>Pseudomonadati</taxon>
        <taxon>Pseudomonadota</taxon>
        <taxon>Alphaproteobacteria</taxon>
        <taxon>Hyphomicrobiales</taxon>
        <taxon>Phyllobacteriaceae</taxon>
        <taxon>Pseudaminobacter</taxon>
    </lineage>
</organism>